<evidence type="ECO:0000313" key="1">
    <source>
        <dbReference type="EMBL" id="MEQ2217683.1"/>
    </source>
</evidence>
<proteinExistence type="predicted"/>
<keyword evidence="2" id="KW-1185">Reference proteome</keyword>
<evidence type="ECO:0000313" key="2">
    <source>
        <dbReference type="Proteomes" id="UP001434883"/>
    </source>
</evidence>
<feature type="non-terminal residue" evidence="1">
    <location>
        <position position="1"/>
    </location>
</feature>
<organism evidence="1 2">
    <name type="scientific">Xenoophorus captivus</name>
    <dbReference type="NCBI Taxonomy" id="1517983"/>
    <lineage>
        <taxon>Eukaryota</taxon>
        <taxon>Metazoa</taxon>
        <taxon>Chordata</taxon>
        <taxon>Craniata</taxon>
        <taxon>Vertebrata</taxon>
        <taxon>Euteleostomi</taxon>
        <taxon>Actinopterygii</taxon>
        <taxon>Neopterygii</taxon>
        <taxon>Teleostei</taxon>
        <taxon>Neoteleostei</taxon>
        <taxon>Acanthomorphata</taxon>
        <taxon>Ovalentaria</taxon>
        <taxon>Atherinomorphae</taxon>
        <taxon>Cyprinodontiformes</taxon>
        <taxon>Goodeidae</taxon>
        <taxon>Xenoophorus</taxon>
    </lineage>
</organism>
<gene>
    <name evidence="1" type="ORF">XENOCAPTIV_018902</name>
</gene>
<sequence length="65" mass="6891">KKLCGLSKLMDSLSVADPAWLFVAGAICNFISRDKTQALDTKADFHLSLPPTLSAVVLGGCVRSL</sequence>
<dbReference type="EMBL" id="JAHRIN010076018">
    <property type="protein sequence ID" value="MEQ2217683.1"/>
    <property type="molecule type" value="Genomic_DNA"/>
</dbReference>
<protein>
    <submittedName>
        <fullName evidence="1">Uncharacterized protein</fullName>
    </submittedName>
</protein>
<dbReference type="Proteomes" id="UP001434883">
    <property type="component" value="Unassembled WGS sequence"/>
</dbReference>
<accession>A0ABV0SB12</accession>
<name>A0ABV0SB12_9TELE</name>
<reference evidence="1 2" key="1">
    <citation type="submission" date="2021-06" db="EMBL/GenBank/DDBJ databases">
        <authorList>
            <person name="Palmer J.M."/>
        </authorList>
    </citation>
    <scope>NUCLEOTIDE SEQUENCE [LARGE SCALE GENOMIC DNA]</scope>
    <source>
        <strain evidence="1 2">XC_2019</strain>
        <tissue evidence="1">Muscle</tissue>
    </source>
</reference>
<comment type="caution">
    <text evidence="1">The sequence shown here is derived from an EMBL/GenBank/DDBJ whole genome shotgun (WGS) entry which is preliminary data.</text>
</comment>